<comment type="caution">
    <text evidence="2">The sequence shown here is derived from an EMBL/GenBank/DDBJ whole genome shotgun (WGS) entry which is preliminary data.</text>
</comment>
<gene>
    <name evidence="2" type="ORF">NC661_03255</name>
</gene>
<dbReference type="EMBL" id="JAMQJZ010000002">
    <property type="protein sequence ID" value="MDC3419378.1"/>
    <property type="molecule type" value="Genomic_DNA"/>
</dbReference>
<evidence type="ECO:0000256" key="1">
    <source>
        <dbReference type="SAM" id="SignalP"/>
    </source>
</evidence>
<accession>A0A9X4AIJ7</accession>
<dbReference type="RefSeq" id="WP_259869893.1">
    <property type="nucleotide sequence ID" value="NZ_JAMQJZ010000002.1"/>
</dbReference>
<dbReference type="Proteomes" id="UP001145072">
    <property type="component" value="Unassembled WGS sequence"/>
</dbReference>
<protein>
    <submittedName>
        <fullName evidence="2">Uncharacterized protein</fullName>
    </submittedName>
</protein>
<feature type="chain" id="PRO_5040784219" evidence="1">
    <location>
        <begin position="26"/>
        <end position="408"/>
    </location>
</feature>
<sequence length="408" mass="46155">MKKYWKSTAIIAVIVLSLGTFFVNAATSAEQYPEFVIQKQSGDASEIKPLVLDGSYADTSSASYVSTNLKISTNGSKYNSRSLIDQIIGQPPTLIKDLQEQYRSFMRGKNAWADVFFEDESFLAYADVDYKRGSLKASDFTFSISVLNKKDGNTNTFTVEVPDSGVLSHIFVEDVQVVGDELHLITQNMMPNYEEYHDEKHVYTIDLADQHITHHESIIQFPKEEGEKDLYINAELIETDPTKANERLVFLTTKEIESDHPESSDFEVMNKEIITYNLATKESEVIDVPDLDLMENQLSFYDGSNIYFTRAEGQEFIVTPFDLENEKNGQLLRIPMSNDENGNVLTPMITVNDDKLYAVDSYMNASTNAAITVSDLKSGDPLFEGEIVLKDSLELDSFDLYVHEIFLR</sequence>
<keyword evidence="3" id="KW-1185">Reference proteome</keyword>
<reference evidence="2" key="1">
    <citation type="submission" date="2022-06" db="EMBL/GenBank/DDBJ databases">
        <title>Aquibacillus sp. a new bacterium isolated from soil saline samples.</title>
        <authorList>
            <person name="Galisteo C."/>
            <person name="De La Haba R."/>
            <person name="Sanchez-Porro C."/>
            <person name="Ventosa A."/>
        </authorList>
    </citation>
    <scope>NUCLEOTIDE SEQUENCE</scope>
    <source>
        <strain evidence="2">JCM 12387</strain>
    </source>
</reference>
<dbReference type="SUPFAM" id="SSF82171">
    <property type="entry name" value="DPP6 N-terminal domain-like"/>
    <property type="match status" value="1"/>
</dbReference>
<dbReference type="AlphaFoldDB" id="A0A9X4AIJ7"/>
<evidence type="ECO:0000313" key="3">
    <source>
        <dbReference type="Proteomes" id="UP001145072"/>
    </source>
</evidence>
<name>A0A9X4AIJ7_9BACI</name>
<evidence type="ECO:0000313" key="2">
    <source>
        <dbReference type="EMBL" id="MDC3419378.1"/>
    </source>
</evidence>
<feature type="signal peptide" evidence="1">
    <location>
        <begin position="1"/>
        <end position="25"/>
    </location>
</feature>
<organism evidence="2 3">
    <name type="scientific">Aquibacillus koreensis</name>
    <dbReference type="NCBI Taxonomy" id="279446"/>
    <lineage>
        <taxon>Bacteria</taxon>
        <taxon>Bacillati</taxon>
        <taxon>Bacillota</taxon>
        <taxon>Bacilli</taxon>
        <taxon>Bacillales</taxon>
        <taxon>Bacillaceae</taxon>
        <taxon>Aquibacillus</taxon>
    </lineage>
</organism>
<keyword evidence="1" id="KW-0732">Signal</keyword>
<proteinExistence type="predicted"/>